<dbReference type="EMBL" id="CAJVPG010000030">
    <property type="protein sequence ID" value="CAG8257138.1"/>
    <property type="molecule type" value="Genomic_DNA"/>
</dbReference>
<dbReference type="Pfam" id="PF00447">
    <property type="entry name" value="HSF_DNA-bind"/>
    <property type="match status" value="1"/>
</dbReference>
<feature type="region of interest" description="Disordered" evidence="6">
    <location>
        <begin position="59"/>
        <end position="79"/>
    </location>
</feature>
<dbReference type="SUPFAM" id="SSF46785">
    <property type="entry name" value="Winged helix' DNA-binding domain"/>
    <property type="match status" value="1"/>
</dbReference>
<evidence type="ECO:0000256" key="5">
    <source>
        <dbReference type="RuleBase" id="RU004020"/>
    </source>
</evidence>
<comment type="subcellular location">
    <subcellularLocation>
        <location evidence="1">Nucleus</location>
    </subcellularLocation>
</comment>
<name>A0A9W4K1U5_9EURO</name>
<evidence type="ECO:0000256" key="2">
    <source>
        <dbReference type="ARBA" id="ARBA00006403"/>
    </source>
</evidence>
<evidence type="ECO:0000313" key="9">
    <source>
        <dbReference type="EMBL" id="CAG8425887.1"/>
    </source>
</evidence>
<evidence type="ECO:0000313" key="8">
    <source>
        <dbReference type="EMBL" id="CAG8257138.1"/>
    </source>
</evidence>
<evidence type="ECO:0000256" key="6">
    <source>
        <dbReference type="SAM" id="MobiDB-lite"/>
    </source>
</evidence>
<dbReference type="AlphaFoldDB" id="A0A9W4K1U5"/>
<dbReference type="EMBL" id="CAJVPA010000257">
    <property type="protein sequence ID" value="CAG8425887.1"/>
    <property type="molecule type" value="Genomic_DNA"/>
</dbReference>
<sequence length="280" mass="31755">MVLQELVDARKTIGEGECLKIYPATLHRKLTPTIIVLEQISLVARRLRNHRDLISRLSENKRHANHRGGAPTLDHTKSSVPNEEVFGHVASAENESSVYRDSPSTPTTIQYASNDQSDQPANIELNDLALPEGAITRNNLQRDGSWSEKNARPRLRLHASDFIQILSEILDDPINEEVMRWSENGQSVLVAPESKFPAHMLSRMSSKSYQSLVRRLYYFGFRKVGGAFHHESFSRGQPSSIRPTREMSHSPSLPSPLSNSTSQRGPRYKIIKRRRTREIV</sequence>
<protein>
    <recommendedName>
        <fullName evidence="7">HSF-type DNA-binding domain-containing protein</fullName>
    </recommendedName>
</protein>
<accession>A0A9W4K1U5</accession>
<dbReference type="GO" id="GO:0043565">
    <property type="term" value="F:sequence-specific DNA binding"/>
    <property type="evidence" value="ECO:0007669"/>
    <property type="project" value="InterPro"/>
</dbReference>
<comment type="similarity">
    <text evidence="2 5">Belongs to the HSF family.</text>
</comment>
<evidence type="ECO:0000256" key="4">
    <source>
        <dbReference type="ARBA" id="ARBA00023242"/>
    </source>
</evidence>
<dbReference type="Proteomes" id="UP001152649">
    <property type="component" value="Unassembled WGS sequence"/>
</dbReference>
<dbReference type="InterPro" id="IPR036390">
    <property type="entry name" value="WH_DNA-bd_sf"/>
</dbReference>
<feature type="region of interest" description="Disordered" evidence="6">
    <location>
        <begin position="232"/>
        <end position="268"/>
    </location>
</feature>
<keyword evidence="11" id="KW-1185">Reference proteome</keyword>
<feature type="compositionally biased region" description="Low complexity" evidence="6">
    <location>
        <begin position="249"/>
        <end position="262"/>
    </location>
</feature>
<dbReference type="OrthoDB" id="4360491at2759"/>
<dbReference type="GO" id="GO:0005634">
    <property type="term" value="C:nucleus"/>
    <property type="evidence" value="ECO:0007669"/>
    <property type="project" value="UniProtKB-SubCell"/>
</dbReference>
<comment type="caution">
    <text evidence="9">The sequence shown here is derived from an EMBL/GenBank/DDBJ whole genome shotgun (WGS) entry which is preliminary data.</text>
</comment>
<feature type="region of interest" description="Disordered" evidence="6">
    <location>
        <begin position="91"/>
        <end position="120"/>
    </location>
</feature>
<evidence type="ECO:0000256" key="3">
    <source>
        <dbReference type="ARBA" id="ARBA00023125"/>
    </source>
</evidence>
<keyword evidence="3" id="KW-0238">DNA-binding</keyword>
<keyword evidence="4" id="KW-0539">Nucleus</keyword>
<dbReference type="InterPro" id="IPR000232">
    <property type="entry name" value="HSF_DNA-bd"/>
</dbReference>
<evidence type="ECO:0000313" key="11">
    <source>
        <dbReference type="Proteomes" id="UP001152649"/>
    </source>
</evidence>
<dbReference type="GO" id="GO:0003700">
    <property type="term" value="F:DNA-binding transcription factor activity"/>
    <property type="evidence" value="ECO:0007669"/>
    <property type="project" value="InterPro"/>
</dbReference>
<dbReference type="Gene3D" id="1.10.10.10">
    <property type="entry name" value="Winged helix-like DNA-binding domain superfamily/Winged helix DNA-binding domain"/>
    <property type="match status" value="1"/>
</dbReference>
<organism evidence="9 10">
    <name type="scientific">Penicillium salamii</name>
    <dbReference type="NCBI Taxonomy" id="1612424"/>
    <lineage>
        <taxon>Eukaryota</taxon>
        <taxon>Fungi</taxon>
        <taxon>Dikarya</taxon>
        <taxon>Ascomycota</taxon>
        <taxon>Pezizomycotina</taxon>
        <taxon>Eurotiomycetes</taxon>
        <taxon>Eurotiomycetidae</taxon>
        <taxon>Eurotiales</taxon>
        <taxon>Aspergillaceae</taxon>
        <taxon>Penicillium</taxon>
    </lineage>
</organism>
<feature type="compositionally biased region" description="Polar residues" evidence="6">
    <location>
        <begin position="93"/>
        <end position="120"/>
    </location>
</feature>
<dbReference type="InterPro" id="IPR036388">
    <property type="entry name" value="WH-like_DNA-bd_sf"/>
</dbReference>
<dbReference type="PANTHER" id="PTHR10015:SF427">
    <property type="entry name" value="HEAT SHOCK FACTOR PROTEIN"/>
    <property type="match status" value="1"/>
</dbReference>
<dbReference type="PANTHER" id="PTHR10015">
    <property type="entry name" value="HEAT SHOCK TRANSCRIPTION FACTOR"/>
    <property type="match status" value="1"/>
</dbReference>
<evidence type="ECO:0000259" key="7">
    <source>
        <dbReference type="SMART" id="SM00415"/>
    </source>
</evidence>
<proteinExistence type="inferred from homology"/>
<reference evidence="9" key="1">
    <citation type="submission" date="2021-07" db="EMBL/GenBank/DDBJ databases">
        <authorList>
            <person name="Branca A.L. A."/>
        </authorList>
    </citation>
    <scope>NUCLEOTIDE SEQUENCE</scope>
</reference>
<dbReference type="Proteomes" id="UP001152646">
    <property type="component" value="Unassembled WGS sequence"/>
</dbReference>
<feature type="domain" description="HSF-type DNA-binding" evidence="7">
    <location>
        <begin position="158"/>
        <end position="246"/>
    </location>
</feature>
<gene>
    <name evidence="9" type="ORF">PSALAMII_LOCUS10731</name>
    <name evidence="8" type="ORF">PSALAMII_LOCUS851</name>
</gene>
<evidence type="ECO:0000313" key="10">
    <source>
        <dbReference type="Proteomes" id="UP001152646"/>
    </source>
</evidence>
<evidence type="ECO:0000256" key="1">
    <source>
        <dbReference type="ARBA" id="ARBA00004123"/>
    </source>
</evidence>
<dbReference type="SMART" id="SM00415">
    <property type="entry name" value="HSF"/>
    <property type="match status" value="1"/>
</dbReference>